<dbReference type="EMBL" id="MPDM01000005">
    <property type="protein sequence ID" value="OKL48703.1"/>
    <property type="molecule type" value="Genomic_DNA"/>
</dbReference>
<dbReference type="OrthoDB" id="25607at2"/>
<gene>
    <name evidence="2" type="ORF">BM477_05775</name>
</gene>
<dbReference type="InterPro" id="IPR023214">
    <property type="entry name" value="HAD_sf"/>
</dbReference>
<accession>A0A1Q5PMF4</accession>
<comment type="caution">
    <text evidence="2">The sequence shown here is derived from an EMBL/GenBank/DDBJ whole genome shotgun (WGS) entry which is preliminary data.</text>
</comment>
<dbReference type="Pfam" id="PF12710">
    <property type="entry name" value="HAD"/>
    <property type="match status" value="1"/>
</dbReference>
<proteinExistence type="inferred from homology"/>
<dbReference type="Proteomes" id="UP000186465">
    <property type="component" value="Unassembled WGS sequence"/>
</dbReference>
<dbReference type="AlphaFoldDB" id="A0A1Q5PMF4"/>
<dbReference type="InterPro" id="IPR050582">
    <property type="entry name" value="HAD-like_SerB"/>
</dbReference>
<evidence type="ECO:0008006" key="4">
    <source>
        <dbReference type="Google" id="ProtNLM"/>
    </source>
</evidence>
<dbReference type="RefSeq" id="WP_075361732.1">
    <property type="nucleotide sequence ID" value="NZ_MPDM01000005.1"/>
</dbReference>
<organism evidence="2 3">
    <name type="scientific">Boudabousia marimammalium</name>
    <dbReference type="NCBI Taxonomy" id="156892"/>
    <lineage>
        <taxon>Bacteria</taxon>
        <taxon>Bacillati</taxon>
        <taxon>Actinomycetota</taxon>
        <taxon>Actinomycetes</taxon>
        <taxon>Actinomycetales</taxon>
        <taxon>Actinomycetaceae</taxon>
        <taxon>Boudabousia</taxon>
    </lineage>
</organism>
<evidence type="ECO:0000256" key="1">
    <source>
        <dbReference type="ARBA" id="ARBA00009184"/>
    </source>
</evidence>
<dbReference type="Gene3D" id="3.40.50.1000">
    <property type="entry name" value="HAD superfamily/HAD-like"/>
    <property type="match status" value="1"/>
</dbReference>
<dbReference type="InterPro" id="IPR036412">
    <property type="entry name" value="HAD-like_sf"/>
</dbReference>
<dbReference type="PANTHER" id="PTHR43344">
    <property type="entry name" value="PHOSPHOSERINE PHOSPHATASE"/>
    <property type="match status" value="1"/>
</dbReference>
<keyword evidence="3" id="KW-1185">Reference proteome</keyword>
<dbReference type="STRING" id="156892.BM477_05775"/>
<dbReference type="Gene3D" id="1.20.1440.100">
    <property type="entry name" value="SG protein - dephosphorylation function"/>
    <property type="match status" value="1"/>
</dbReference>
<evidence type="ECO:0000313" key="2">
    <source>
        <dbReference type="EMBL" id="OKL48703.1"/>
    </source>
</evidence>
<comment type="similarity">
    <text evidence="1">Belongs to the HAD-like hydrolase superfamily. SerB family.</text>
</comment>
<dbReference type="SUPFAM" id="SSF56784">
    <property type="entry name" value="HAD-like"/>
    <property type="match status" value="1"/>
</dbReference>
<sequence>MTESDFQHPSEAKAPSAGVVLHSPQEKAEVAAFFDIDETLIRGASAYHVAKELYQRKFFGKRDLVFAARHALLYRLLGEDRTRIQNVIDRALNVMAGRPAAELDEIATSLYQKIFSHRIIPGTKEILDEHLRLGHEVWLISATPIQVSTLLAERLEATGALGTQVKIGEDGKFLPELEGPIMHLKGKSMAARALAHERGLDLDHSYAYGDSINDLPLLTTVGNPSAINPEPLLRIVALEKDWPIHSFRRRIDLKLIAKRTLKTALGTFFVSWLYRRFTTRH</sequence>
<reference evidence="3" key="1">
    <citation type="submission" date="2016-11" db="EMBL/GenBank/DDBJ databases">
        <title>Actinomyces gypaetusis sp. nov. isolated from Gypaetus barbatus in Qinghai Tibet Plateau China.</title>
        <authorList>
            <person name="Meng X."/>
        </authorList>
    </citation>
    <scope>NUCLEOTIDE SEQUENCE [LARGE SCALE GENOMIC DNA]</scope>
    <source>
        <strain evidence="3">DSM 15383</strain>
    </source>
</reference>
<evidence type="ECO:0000313" key="3">
    <source>
        <dbReference type="Proteomes" id="UP000186465"/>
    </source>
</evidence>
<dbReference type="InterPro" id="IPR006385">
    <property type="entry name" value="HAD_hydro_SerB1"/>
</dbReference>
<dbReference type="NCBIfam" id="TIGR01490">
    <property type="entry name" value="HAD-SF-IB-hyp1"/>
    <property type="match status" value="1"/>
</dbReference>
<dbReference type="NCBIfam" id="TIGR01488">
    <property type="entry name" value="HAD-SF-IB"/>
    <property type="match status" value="1"/>
</dbReference>
<dbReference type="PANTHER" id="PTHR43344:SF15">
    <property type="entry name" value="PHOSPHOSERINE PHOSPHATASE SERB1"/>
    <property type="match status" value="1"/>
</dbReference>
<protein>
    <recommendedName>
        <fullName evidence="4">Haloacid dehalogenase</fullName>
    </recommendedName>
</protein>
<name>A0A1Q5PMF4_9ACTO</name>